<dbReference type="Proteomes" id="UP000467637">
    <property type="component" value="Unassembled WGS sequence"/>
</dbReference>
<reference evidence="3 4" key="1">
    <citation type="submission" date="2019-12" db="EMBL/GenBank/DDBJ databases">
        <authorList>
            <person name="Huq M.A."/>
        </authorList>
    </citation>
    <scope>NUCLEOTIDE SEQUENCE [LARGE SCALE GENOMIC DNA]</scope>
    <source>
        <strain evidence="3 4">MAH-34</strain>
    </source>
</reference>
<dbReference type="EMBL" id="WSEM01000023">
    <property type="protein sequence ID" value="MVQ38349.1"/>
    <property type="molecule type" value="Genomic_DNA"/>
</dbReference>
<sequence length="169" mass="18682">MAQLHSNLRKLWEQQLPHIYRAKGAQLMHKVIIADDSSIVRAGLRMLLGSCGAYTVMGEAANGSEAIEHALSFVPDLLLTDLKMPGIPIIDGAKALKSIYPQMKIIILTAFDESEDIYRAFQAGVDGYLMKDTSPEVILSTIDEVMKGISYFQCKEFGTYPVSKRSSLI</sequence>
<dbReference type="InterPro" id="IPR051015">
    <property type="entry name" value="EvgA-like"/>
</dbReference>
<feature type="modified residue" description="4-aspartylphosphate" evidence="1">
    <location>
        <position position="81"/>
    </location>
</feature>
<evidence type="ECO:0000259" key="2">
    <source>
        <dbReference type="PROSITE" id="PS50110"/>
    </source>
</evidence>
<dbReference type="SUPFAM" id="SSF52172">
    <property type="entry name" value="CheY-like"/>
    <property type="match status" value="1"/>
</dbReference>
<comment type="caution">
    <text evidence="3">The sequence shown here is derived from an EMBL/GenBank/DDBJ whole genome shotgun (WGS) entry which is preliminary data.</text>
</comment>
<organism evidence="3 4">
    <name type="scientific">Paenibacillus anseongense</name>
    <dbReference type="NCBI Taxonomy" id="2682845"/>
    <lineage>
        <taxon>Bacteria</taxon>
        <taxon>Bacillati</taxon>
        <taxon>Bacillota</taxon>
        <taxon>Bacilli</taxon>
        <taxon>Bacillales</taxon>
        <taxon>Paenibacillaceae</taxon>
        <taxon>Paenibacillus</taxon>
    </lineage>
</organism>
<accession>A0ABW9UDY5</accession>
<gene>
    <name evidence="3" type="ORF">GON05_27355</name>
</gene>
<dbReference type="InterPro" id="IPR001789">
    <property type="entry name" value="Sig_transdc_resp-reg_receiver"/>
</dbReference>
<dbReference type="CDD" id="cd17535">
    <property type="entry name" value="REC_NarL-like"/>
    <property type="match status" value="1"/>
</dbReference>
<protein>
    <submittedName>
        <fullName evidence="3">Response regulator</fullName>
    </submittedName>
</protein>
<keyword evidence="1" id="KW-0597">Phosphoprotein</keyword>
<dbReference type="InterPro" id="IPR011006">
    <property type="entry name" value="CheY-like_superfamily"/>
</dbReference>
<dbReference type="InterPro" id="IPR058245">
    <property type="entry name" value="NreC/VraR/RcsB-like_REC"/>
</dbReference>
<evidence type="ECO:0000313" key="4">
    <source>
        <dbReference type="Proteomes" id="UP000467637"/>
    </source>
</evidence>
<dbReference type="SMART" id="SM00448">
    <property type="entry name" value="REC"/>
    <property type="match status" value="1"/>
</dbReference>
<keyword evidence="4" id="KW-1185">Reference proteome</keyword>
<name>A0ABW9UDY5_9BACL</name>
<dbReference type="Pfam" id="PF00072">
    <property type="entry name" value="Response_reg"/>
    <property type="match status" value="1"/>
</dbReference>
<evidence type="ECO:0000256" key="1">
    <source>
        <dbReference type="PROSITE-ProRule" id="PRU00169"/>
    </source>
</evidence>
<dbReference type="PANTHER" id="PTHR45566">
    <property type="entry name" value="HTH-TYPE TRANSCRIPTIONAL REGULATOR YHJB-RELATED"/>
    <property type="match status" value="1"/>
</dbReference>
<dbReference type="Gene3D" id="3.40.50.2300">
    <property type="match status" value="1"/>
</dbReference>
<proteinExistence type="predicted"/>
<feature type="domain" description="Response regulatory" evidence="2">
    <location>
        <begin position="30"/>
        <end position="146"/>
    </location>
</feature>
<evidence type="ECO:0000313" key="3">
    <source>
        <dbReference type="EMBL" id="MVQ38349.1"/>
    </source>
</evidence>
<dbReference type="PANTHER" id="PTHR45566:SF2">
    <property type="entry name" value="NARL SUBFAMILY"/>
    <property type="match status" value="1"/>
</dbReference>
<dbReference type="PROSITE" id="PS50110">
    <property type="entry name" value="RESPONSE_REGULATORY"/>
    <property type="match status" value="1"/>
</dbReference>